<name>A0A7N2LGF2_QUELO</name>
<evidence type="ECO:0008006" key="6">
    <source>
        <dbReference type="Google" id="ProtNLM"/>
    </source>
</evidence>
<dbReference type="AlphaFoldDB" id="A0A7N2LGF2"/>
<dbReference type="Pfam" id="PF14111">
    <property type="entry name" value="DUF4283"/>
    <property type="match status" value="1"/>
</dbReference>
<dbReference type="Gramene" id="QL04p064106:mrna">
    <property type="protein sequence ID" value="QL04p064106:mrna"/>
    <property type="gene ID" value="QL04p064106"/>
</dbReference>
<evidence type="ECO:0000313" key="5">
    <source>
        <dbReference type="Proteomes" id="UP000594261"/>
    </source>
</evidence>
<feature type="domain" description="DUF4283" evidence="2">
    <location>
        <begin position="92"/>
        <end position="165"/>
    </location>
</feature>
<feature type="compositionally biased region" description="Polar residues" evidence="1">
    <location>
        <begin position="350"/>
        <end position="364"/>
    </location>
</feature>
<protein>
    <recommendedName>
        <fullName evidence="6">DUF4283 domain-containing protein</fullName>
    </recommendedName>
</protein>
<evidence type="ECO:0000259" key="3">
    <source>
        <dbReference type="Pfam" id="PF14392"/>
    </source>
</evidence>
<dbReference type="InterPro" id="IPR040256">
    <property type="entry name" value="At4g02000-like"/>
</dbReference>
<accession>A0A7N2LGF2</accession>
<keyword evidence="5" id="KW-1185">Reference proteome</keyword>
<dbReference type="PANTHER" id="PTHR31286">
    <property type="entry name" value="GLYCINE-RICH CELL WALL STRUCTURAL PROTEIN 1.8-LIKE"/>
    <property type="match status" value="1"/>
</dbReference>
<feature type="domain" description="Zinc knuckle CX2CX4HX4C" evidence="3">
    <location>
        <begin position="225"/>
        <end position="271"/>
    </location>
</feature>
<organism evidence="4 5">
    <name type="scientific">Quercus lobata</name>
    <name type="common">Valley oak</name>
    <dbReference type="NCBI Taxonomy" id="97700"/>
    <lineage>
        <taxon>Eukaryota</taxon>
        <taxon>Viridiplantae</taxon>
        <taxon>Streptophyta</taxon>
        <taxon>Embryophyta</taxon>
        <taxon>Tracheophyta</taxon>
        <taxon>Spermatophyta</taxon>
        <taxon>Magnoliopsida</taxon>
        <taxon>eudicotyledons</taxon>
        <taxon>Gunneridae</taxon>
        <taxon>Pentapetalae</taxon>
        <taxon>rosids</taxon>
        <taxon>fabids</taxon>
        <taxon>Fagales</taxon>
        <taxon>Fagaceae</taxon>
        <taxon>Quercus</taxon>
    </lineage>
</organism>
<feature type="region of interest" description="Disordered" evidence="1">
    <location>
        <begin position="412"/>
        <end position="445"/>
    </location>
</feature>
<dbReference type="EnsemblPlants" id="QL04p064106:mrna">
    <property type="protein sequence ID" value="QL04p064106:mrna"/>
    <property type="gene ID" value="QL04p064106"/>
</dbReference>
<dbReference type="OMA" id="CEMWIES"/>
<dbReference type="InterPro" id="IPR025836">
    <property type="entry name" value="Zn_knuckle_CX2CX4HX4C"/>
</dbReference>
<feature type="region of interest" description="Disordered" evidence="1">
    <location>
        <begin position="339"/>
        <end position="366"/>
    </location>
</feature>
<reference evidence="4" key="2">
    <citation type="submission" date="2021-01" db="UniProtKB">
        <authorList>
            <consortium name="EnsemblPlants"/>
        </authorList>
    </citation>
    <scope>IDENTIFICATION</scope>
</reference>
<evidence type="ECO:0000259" key="2">
    <source>
        <dbReference type="Pfam" id="PF14111"/>
    </source>
</evidence>
<reference evidence="4 5" key="1">
    <citation type="journal article" date="2016" name="G3 (Bethesda)">
        <title>First Draft Assembly and Annotation of the Genome of a California Endemic Oak Quercus lobata Nee (Fagaceae).</title>
        <authorList>
            <person name="Sork V.L."/>
            <person name="Fitz-Gibbon S.T."/>
            <person name="Puiu D."/>
            <person name="Crepeau M."/>
            <person name="Gugger P.F."/>
            <person name="Sherman R."/>
            <person name="Stevens K."/>
            <person name="Langley C.H."/>
            <person name="Pellegrini M."/>
            <person name="Salzberg S.L."/>
        </authorList>
    </citation>
    <scope>NUCLEOTIDE SEQUENCE [LARGE SCALE GENOMIC DNA]</scope>
    <source>
        <strain evidence="4 5">cv. SW786</strain>
    </source>
</reference>
<dbReference type="Proteomes" id="UP000594261">
    <property type="component" value="Chromosome 4"/>
</dbReference>
<evidence type="ECO:0000256" key="1">
    <source>
        <dbReference type="SAM" id="MobiDB-lite"/>
    </source>
</evidence>
<dbReference type="InParanoid" id="A0A7N2LGF2"/>
<dbReference type="EMBL" id="LRBV02000004">
    <property type="status" value="NOT_ANNOTATED_CDS"/>
    <property type="molecule type" value="Genomic_DNA"/>
</dbReference>
<feature type="compositionally biased region" description="Basic and acidic residues" evidence="1">
    <location>
        <begin position="339"/>
        <end position="348"/>
    </location>
</feature>
<dbReference type="PANTHER" id="PTHR31286:SF167">
    <property type="entry name" value="OS09G0268800 PROTEIN"/>
    <property type="match status" value="1"/>
</dbReference>
<dbReference type="Pfam" id="PF14392">
    <property type="entry name" value="zf-CCHC_4"/>
    <property type="match status" value="1"/>
</dbReference>
<dbReference type="InterPro" id="IPR025558">
    <property type="entry name" value="DUF4283"/>
</dbReference>
<proteinExistence type="predicted"/>
<evidence type="ECO:0000313" key="4">
    <source>
        <dbReference type="EnsemblPlants" id="QL04p064106:mrna"/>
    </source>
</evidence>
<sequence length="541" mass="60959">MEISGIQPQPPSRIGCPFTTKASLVSVEKQDYSSGSGFLFWGLGKHKSEVYAFNQSMDDLTQNRSRLTLSKREGPGCCLNQEDSTKDFYIAAKFFTKRALNIDVIARTFTPLWRACNGFKIQNMGDHIILFTFDNKAGVERILQSEPRSFDKHLVVMERYEKEEAIHKLKFNKASFWVQPHGIPIRFMTMEAALKISLVIGDVSSPIEPKDSDGGSFLRVQASIDLSLPLCRGCLVSLGNGKQTWVSFKYERLPNLCYWCECLTHDDKDCEMWIESEGTLQPDQRQFGPSIRALDFVPLKKNVIKVPGFYTARKQAVSAMDCDGSVQPPVDQVVMVEETRQVDGDRNNIGKPNSSNSASNVSQRKTLHEEQLDAIKENHETPITPSISDSIKNQNNEYFAEINVELAALKSENSKHSTPIVTEPRDPYTPSNSNRVNETHASHFKESRDRVNVTIANHLNEPHDAHEAVRVSLKHEHLRVLPTWTCRARQGVPTNNEIFGYCSGQKRSASTCEFLPELPKKRVQVSQVEDGAYFELVEAGS</sequence>